<dbReference type="SUPFAM" id="SSF52980">
    <property type="entry name" value="Restriction endonuclease-like"/>
    <property type="match status" value="1"/>
</dbReference>
<keyword evidence="3" id="KW-0255">Endonuclease</keyword>
<organism evidence="3 4">
    <name type="scientific">Nocardiopsis flavescens</name>
    <dbReference type="NCBI Taxonomy" id="758803"/>
    <lineage>
        <taxon>Bacteria</taxon>
        <taxon>Bacillati</taxon>
        <taxon>Actinomycetota</taxon>
        <taxon>Actinomycetes</taxon>
        <taxon>Streptosporangiales</taxon>
        <taxon>Nocardiopsidaceae</taxon>
        <taxon>Nocardiopsis</taxon>
    </lineage>
</organism>
<keyword evidence="4" id="KW-1185">Reference proteome</keyword>
<feature type="domain" description="Putative restriction endonuclease" evidence="2">
    <location>
        <begin position="50"/>
        <end position="198"/>
    </location>
</feature>
<dbReference type="Gene3D" id="3.90.1570.10">
    <property type="entry name" value="tt1808, chain A"/>
    <property type="match status" value="1"/>
</dbReference>
<evidence type="ECO:0000256" key="1">
    <source>
        <dbReference type="SAM" id="MobiDB-lite"/>
    </source>
</evidence>
<evidence type="ECO:0000259" key="2">
    <source>
        <dbReference type="Pfam" id="PF05685"/>
    </source>
</evidence>
<dbReference type="RefSeq" id="WP_143173290.1">
    <property type="nucleotide sequence ID" value="NZ_FQZK01000003.1"/>
</dbReference>
<dbReference type="InterPro" id="IPR011335">
    <property type="entry name" value="Restrct_endonuc-II-like"/>
</dbReference>
<dbReference type="PANTHER" id="PTHR35400:SF3">
    <property type="entry name" value="SLL1072 PROTEIN"/>
    <property type="match status" value="1"/>
</dbReference>
<proteinExistence type="predicted"/>
<keyword evidence="3" id="KW-0378">Hydrolase</keyword>
<dbReference type="OrthoDB" id="5524117at2"/>
<dbReference type="Pfam" id="PF05685">
    <property type="entry name" value="Uma2"/>
    <property type="match status" value="1"/>
</dbReference>
<dbReference type="PANTHER" id="PTHR35400">
    <property type="entry name" value="SLR1083 PROTEIN"/>
    <property type="match status" value="1"/>
</dbReference>
<dbReference type="AlphaFoldDB" id="A0A1M6FYJ3"/>
<protein>
    <submittedName>
        <fullName evidence="3">Putative restriction endonuclease</fullName>
    </submittedName>
</protein>
<gene>
    <name evidence="3" type="ORF">SAMN05421803_103196</name>
</gene>
<evidence type="ECO:0000313" key="4">
    <source>
        <dbReference type="Proteomes" id="UP000184452"/>
    </source>
</evidence>
<dbReference type="EMBL" id="FQZK01000003">
    <property type="protein sequence ID" value="SHJ02684.1"/>
    <property type="molecule type" value="Genomic_DNA"/>
</dbReference>
<dbReference type="GO" id="GO:0004519">
    <property type="term" value="F:endonuclease activity"/>
    <property type="evidence" value="ECO:0007669"/>
    <property type="project" value="UniProtKB-KW"/>
</dbReference>
<dbReference type="CDD" id="cd06260">
    <property type="entry name" value="DUF820-like"/>
    <property type="match status" value="1"/>
</dbReference>
<dbReference type="InterPro" id="IPR012296">
    <property type="entry name" value="Nuclease_put_TT1808"/>
</dbReference>
<accession>A0A1M6FYJ3</accession>
<reference evidence="3 4" key="1">
    <citation type="submission" date="2016-11" db="EMBL/GenBank/DDBJ databases">
        <authorList>
            <person name="Jaros S."/>
            <person name="Januszkiewicz K."/>
            <person name="Wedrychowicz H."/>
        </authorList>
    </citation>
    <scope>NUCLEOTIDE SEQUENCE [LARGE SCALE GENOMIC DNA]</scope>
    <source>
        <strain evidence="3 4">CGMCC 4.5723</strain>
    </source>
</reference>
<name>A0A1M6FYJ3_9ACTN</name>
<dbReference type="STRING" id="758803.SAMN05421803_103196"/>
<dbReference type="Proteomes" id="UP000184452">
    <property type="component" value="Unassembled WGS sequence"/>
</dbReference>
<feature type="region of interest" description="Disordered" evidence="1">
    <location>
        <begin position="1"/>
        <end position="37"/>
    </location>
</feature>
<evidence type="ECO:0000313" key="3">
    <source>
        <dbReference type="EMBL" id="SHJ02684.1"/>
    </source>
</evidence>
<sequence>MATVSDENDPTIGDDMSAPTVAAPSAREFGPEVTVPLPPEDGFVAGDLDRIPDLPPHTELIDGSLVLVSPQKRFHMRMLRSLELQLLDQVPPDLIVEREMTTVLRKDQRPEPDLMLISTDDPDDLDVTWVAVEDVRLAIEVVSPESRTRDLERKPQLYAGAGIPHFWLIEQEEGEAAGVAHVYELDPVRKEYVATGVHRRRLKVTVPCELDLDLADLSWRRDR</sequence>
<dbReference type="InterPro" id="IPR008538">
    <property type="entry name" value="Uma2"/>
</dbReference>
<keyword evidence="3" id="KW-0540">Nuclease</keyword>